<dbReference type="InterPro" id="IPR035940">
    <property type="entry name" value="CAP_sf"/>
</dbReference>
<dbReference type="Pfam" id="PF00188">
    <property type="entry name" value="CAP"/>
    <property type="match status" value="1"/>
</dbReference>
<dbReference type="SMART" id="SM00198">
    <property type="entry name" value="SCP"/>
    <property type="match status" value="1"/>
</dbReference>
<gene>
    <name evidence="2" type="ORF">SNE40_005027</name>
</gene>
<protein>
    <recommendedName>
        <fullName evidence="1">SCP domain-containing protein</fullName>
    </recommendedName>
</protein>
<accession>A0AAN8K6Q0</accession>
<dbReference type="PANTHER" id="PTHR10334">
    <property type="entry name" value="CYSTEINE-RICH SECRETORY PROTEIN-RELATED"/>
    <property type="match status" value="1"/>
</dbReference>
<dbReference type="Gene3D" id="3.40.33.10">
    <property type="entry name" value="CAP"/>
    <property type="match status" value="1"/>
</dbReference>
<dbReference type="EMBL" id="JAZGQO010000003">
    <property type="protein sequence ID" value="KAK6188959.1"/>
    <property type="molecule type" value="Genomic_DNA"/>
</dbReference>
<dbReference type="Proteomes" id="UP001347796">
    <property type="component" value="Unassembled WGS sequence"/>
</dbReference>
<dbReference type="SUPFAM" id="SSF55797">
    <property type="entry name" value="PR-1-like"/>
    <property type="match status" value="1"/>
</dbReference>
<evidence type="ECO:0000313" key="3">
    <source>
        <dbReference type="Proteomes" id="UP001347796"/>
    </source>
</evidence>
<name>A0AAN8K6Q0_PATCE</name>
<evidence type="ECO:0000259" key="1">
    <source>
        <dbReference type="SMART" id="SM00198"/>
    </source>
</evidence>
<dbReference type="CDD" id="cd05380">
    <property type="entry name" value="CAP_euk"/>
    <property type="match status" value="1"/>
</dbReference>
<feature type="domain" description="SCP" evidence="1">
    <location>
        <begin position="78"/>
        <end position="210"/>
    </location>
</feature>
<proteinExistence type="predicted"/>
<reference evidence="2 3" key="1">
    <citation type="submission" date="2024-01" db="EMBL/GenBank/DDBJ databases">
        <title>The genome of the rayed Mediterranean limpet Patella caerulea (Linnaeus, 1758).</title>
        <authorList>
            <person name="Anh-Thu Weber A."/>
            <person name="Halstead-Nussloch G."/>
        </authorList>
    </citation>
    <scope>NUCLEOTIDE SEQUENCE [LARGE SCALE GENOMIC DNA]</scope>
    <source>
        <strain evidence="2">AATW-2023a</strain>
        <tissue evidence="2">Whole specimen</tissue>
    </source>
</reference>
<keyword evidence="3" id="KW-1185">Reference proteome</keyword>
<dbReference type="AlphaFoldDB" id="A0AAN8K6Q0"/>
<organism evidence="2 3">
    <name type="scientific">Patella caerulea</name>
    <name type="common">Rayed Mediterranean limpet</name>
    <dbReference type="NCBI Taxonomy" id="87958"/>
    <lineage>
        <taxon>Eukaryota</taxon>
        <taxon>Metazoa</taxon>
        <taxon>Spiralia</taxon>
        <taxon>Lophotrochozoa</taxon>
        <taxon>Mollusca</taxon>
        <taxon>Gastropoda</taxon>
        <taxon>Patellogastropoda</taxon>
        <taxon>Patelloidea</taxon>
        <taxon>Patellidae</taxon>
        <taxon>Patella</taxon>
    </lineage>
</organism>
<comment type="caution">
    <text evidence="2">The sequence shown here is derived from an EMBL/GenBank/DDBJ whole genome shotgun (WGS) entry which is preliminary data.</text>
</comment>
<dbReference type="InterPro" id="IPR001283">
    <property type="entry name" value="CRISP-related"/>
</dbReference>
<sequence>MVRTNRWGSNIMRNTNQVPYTSNIRRRQFNPNRSNRRDNRVLLTNSQRQMTGYNPRRQQQLLHQRRPSNLATPNYLTAPTVMKLMQFINKYRAEVDAANMLEMRWSNQLANRAAQRSKTCQFSHLYDTQGESLILVHHEITGTNMVDYIMNEWYGEKNTFRREHDCRQTKSCNYSQMIWATSRHIGCASHICAKHQLVVCLFSPAGNRYGVQAYIKGNHCEMCPGRCRNQLCMW</sequence>
<dbReference type="InterPro" id="IPR014044">
    <property type="entry name" value="CAP_dom"/>
</dbReference>
<dbReference type="PRINTS" id="PR00837">
    <property type="entry name" value="V5TPXLIKE"/>
</dbReference>
<evidence type="ECO:0000313" key="2">
    <source>
        <dbReference type="EMBL" id="KAK6188959.1"/>
    </source>
</evidence>